<gene>
    <name evidence="3" type="ORF">D5F11_012950</name>
</gene>
<comment type="caution">
    <text evidence="3">The sequence shown here is derived from an EMBL/GenBank/DDBJ whole genome shotgun (WGS) entry which is preliminary data.</text>
</comment>
<dbReference type="CDD" id="cd00118">
    <property type="entry name" value="LysM"/>
    <property type="match status" value="1"/>
</dbReference>
<dbReference type="Pfam" id="PF20918">
    <property type="entry name" value="SPOCS_spoVID-N"/>
    <property type="match status" value="1"/>
</dbReference>
<name>A0A429X7L5_SIMTE</name>
<organism evidence="3 4">
    <name type="scientific">Siminovitchia terrae</name>
    <name type="common">Bacillus terrae</name>
    <dbReference type="NCBI Taxonomy" id="1914933"/>
    <lineage>
        <taxon>Bacteria</taxon>
        <taxon>Bacillati</taxon>
        <taxon>Bacillota</taxon>
        <taxon>Bacilli</taxon>
        <taxon>Bacillales</taxon>
        <taxon>Bacillaceae</taxon>
        <taxon>Siminovitchia</taxon>
    </lineage>
</organism>
<feature type="region of interest" description="Disordered" evidence="1">
    <location>
        <begin position="305"/>
        <end position="340"/>
    </location>
</feature>
<dbReference type="SUPFAM" id="SSF54106">
    <property type="entry name" value="LysM domain"/>
    <property type="match status" value="1"/>
</dbReference>
<dbReference type="EMBL" id="QYTW02000012">
    <property type="protein sequence ID" value="RST59261.1"/>
    <property type="molecule type" value="Genomic_DNA"/>
</dbReference>
<proteinExistence type="predicted"/>
<dbReference type="Proteomes" id="UP000287296">
    <property type="component" value="Unassembled WGS sequence"/>
</dbReference>
<dbReference type="InterPro" id="IPR018392">
    <property type="entry name" value="LysM"/>
</dbReference>
<evidence type="ECO:0000259" key="2">
    <source>
        <dbReference type="PROSITE" id="PS51782"/>
    </source>
</evidence>
<dbReference type="Pfam" id="PF01476">
    <property type="entry name" value="LysM"/>
    <property type="match status" value="1"/>
</dbReference>
<dbReference type="PROSITE" id="PS51782">
    <property type="entry name" value="LYSM"/>
    <property type="match status" value="1"/>
</dbReference>
<dbReference type="InterPro" id="IPR048862">
    <property type="entry name" value="SPOCS_spoVID_N"/>
</dbReference>
<dbReference type="SMART" id="SM00257">
    <property type="entry name" value="LysM"/>
    <property type="match status" value="1"/>
</dbReference>
<feature type="compositionally biased region" description="Acidic residues" evidence="1">
    <location>
        <begin position="206"/>
        <end position="244"/>
    </location>
</feature>
<dbReference type="AlphaFoldDB" id="A0A429X7L5"/>
<evidence type="ECO:0000313" key="3">
    <source>
        <dbReference type="EMBL" id="RST59261.1"/>
    </source>
</evidence>
<dbReference type="InterPro" id="IPR036779">
    <property type="entry name" value="LysM_dom_sf"/>
</dbReference>
<evidence type="ECO:0000256" key="1">
    <source>
        <dbReference type="SAM" id="MobiDB-lite"/>
    </source>
</evidence>
<accession>A0A429X7L5</accession>
<dbReference type="Gene3D" id="3.10.350.10">
    <property type="entry name" value="LysM domain"/>
    <property type="match status" value="1"/>
</dbReference>
<feature type="compositionally biased region" description="Basic and acidic residues" evidence="1">
    <location>
        <begin position="179"/>
        <end position="189"/>
    </location>
</feature>
<feature type="region of interest" description="Disordered" evidence="1">
    <location>
        <begin position="179"/>
        <end position="244"/>
    </location>
</feature>
<feature type="region of interest" description="Disordered" evidence="1">
    <location>
        <begin position="256"/>
        <end position="277"/>
    </location>
</feature>
<reference evidence="3 4" key="1">
    <citation type="submission" date="2018-12" db="EMBL/GenBank/DDBJ databases">
        <authorList>
            <person name="Sun L."/>
            <person name="Chen Z."/>
        </authorList>
    </citation>
    <scope>NUCLEOTIDE SEQUENCE [LARGE SCALE GENOMIC DNA]</scope>
    <source>
        <strain evidence="3 4">LMG 29736</strain>
    </source>
</reference>
<protein>
    <submittedName>
        <fullName evidence="3">LysM peptidoglycan-binding domain-containing protein</fullName>
    </submittedName>
</protein>
<dbReference type="OrthoDB" id="2966368at2"/>
<sequence>MSENGHSSIKFTLEESVLFKSGQEVDELISISLDPNISIVEEEEIVVLRGSLNLTGDYKRIDSAQTEEVAEEAMLKGRYVQEVGDRDNGECDFFHQFPVDITIPKDRIHHSNEVFVEVESFDYVMPENSRLNIVAEVHVYGLQGEQEESQHEHREHDEQPEHVEYREHDEHDENLAHSEYDEQPEHVESTESIPESTAFHVRTKETEEEESTVEVDLVEYEAEEEQESIETSEYVEESKEEEEELYTPFMAEARSSKDYQQKPPEHHHHNQFPFPFPMLPEMDMDEVAHRLKGFFKKHSMESSSSSSIVEELPVHESSSYNESSEMKEEPHEKPKKKKDKYKSMSFADFFARKDEDNSAKLKVRLVQNGDSLEKLADQYGVSVQQILRANQLETSQEVYEGQVLYIPGKAAYRK</sequence>
<evidence type="ECO:0000313" key="4">
    <source>
        <dbReference type="Proteomes" id="UP000287296"/>
    </source>
</evidence>
<feature type="domain" description="LysM" evidence="2">
    <location>
        <begin position="362"/>
        <end position="406"/>
    </location>
</feature>
<dbReference type="RefSeq" id="WP_120116260.1">
    <property type="nucleotide sequence ID" value="NZ_BORI01000003.1"/>
</dbReference>